<name>D7LYK8_ARALL</name>
<gene>
    <name evidence="1" type="ORF">ARALYDRAFT_909932</name>
</gene>
<dbReference type="Gramene" id="scaffold_601989.1">
    <property type="protein sequence ID" value="scaffold_601989.1"/>
    <property type="gene ID" value="scaffold_601989.1"/>
</dbReference>
<evidence type="ECO:0000313" key="2">
    <source>
        <dbReference type="Proteomes" id="UP000008694"/>
    </source>
</evidence>
<evidence type="ECO:0000313" key="1">
    <source>
        <dbReference type="EMBL" id="EFH48119.1"/>
    </source>
</evidence>
<protein>
    <submittedName>
        <fullName evidence="1">Predicted protein</fullName>
    </submittedName>
</protein>
<accession>D7LYK8</accession>
<dbReference type="EMBL" id="GL348718">
    <property type="protein sequence ID" value="EFH48119.1"/>
    <property type="molecule type" value="Genomic_DNA"/>
</dbReference>
<organism evidence="2">
    <name type="scientific">Arabidopsis lyrata subsp. lyrata</name>
    <name type="common">Lyre-leaved rock-cress</name>
    <dbReference type="NCBI Taxonomy" id="81972"/>
    <lineage>
        <taxon>Eukaryota</taxon>
        <taxon>Viridiplantae</taxon>
        <taxon>Streptophyta</taxon>
        <taxon>Embryophyta</taxon>
        <taxon>Tracheophyta</taxon>
        <taxon>Spermatophyta</taxon>
        <taxon>Magnoliopsida</taxon>
        <taxon>eudicotyledons</taxon>
        <taxon>Gunneridae</taxon>
        <taxon>Pentapetalae</taxon>
        <taxon>rosids</taxon>
        <taxon>malvids</taxon>
        <taxon>Brassicales</taxon>
        <taxon>Brassicaceae</taxon>
        <taxon>Camelineae</taxon>
        <taxon>Arabidopsis</taxon>
    </lineage>
</organism>
<dbReference type="HOGENOM" id="CLU_2999177_0_0_1"/>
<proteinExistence type="predicted"/>
<sequence length="57" mass="6531">MDGMNMSKRTIVHNVMDGMVINEHNLAETFVCKSIVCKATRSVSIWPTRLYANPQYK</sequence>
<dbReference type="AlphaFoldDB" id="D7LYK8"/>
<keyword evidence="2" id="KW-1185">Reference proteome</keyword>
<reference evidence="2" key="1">
    <citation type="journal article" date="2011" name="Nat. Genet.">
        <title>The Arabidopsis lyrata genome sequence and the basis of rapid genome size change.</title>
        <authorList>
            <person name="Hu T.T."/>
            <person name="Pattyn P."/>
            <person name="Bakker E.G."/>
            <person name="Cao J."/>
            <person name="Cheng J.-F."/>
            <person name="Clark R.M."/>
            <person name="Fahlgren N."/>
            <person name="Fawcett J.A."/>
            <person name="Grimwood J."/>
            <person name="Gundlach H."/>
            <person name="Haberer G."/>
            <person name="Hollister J.D."/>
            <person name="Ossowski S."/>
            <person name="Ottilar R.P."/>
            <person name="Salamov A.A."/>
            <person name="Schneeberger K."/>
            <person name="Spannagl M."/>
            <person name="Wang X."/>
            <person name="Yang L."/>
            <person name="Nasrallah M.E."/>
            <person name="Bergelson J."/>
            <person name="Carrington J.C."/>
            <person name="Gaut B.S."/>
            <person name="Schmutz J."/>
            <person name="Mayer K.F.X."/>
            <person name="Van de Peer Y."/>
            <person name="Grigoriev I.V."/>
            <person name="Nordborg M."/>
            <person name="Weigel D."/>
            <person name="Guo Y.-L."/>
        </authorList>
    </citation>
    <scope>NUCLEOTIDE SEQUENCE [LARGE SCALE GENOMIC DNA]</scope>
    <source>
        <strain evidence="2">cv. MN47</strain>
    </source>
</reference>
<dbReference type="Proteomes" id="UP000008694">
    <property type="component" value="Unassembled WGS sequence"/>
</dbReference>